<protein>
    <submittedName>
        <fullName evidence="1">Uncharacterized protein</fullName>
    </submittedName>
</protein>
<proteinExistence type="predicted"/>
<dbReference type="Proteomes" id="UP001310386">
    <property type="component" value="Unassembled WGS sequence"/>
</dbReference>
<comment type="caution">
    <text evidence="1">The sequence shown here is derived from an EMBL/GenBank/DDBJ whole genome shotgun (WGS) entry which is preliminary data.</text>
</comment>
<dbReference type="EMBL" id="JAYJLD010000025">
    <property type="protein sequence ID" value="MEB3102976.1"/>
    <property type="molecule type" value="Genomic_DNA"/>
</dbReference>
<accession>A0ABU5ZMS4</accession>
<dbReference type="RefSeq" id="WP_371755100.1">
    <property type="nucleotide sequence ID" value="NZ_JAYJLD010000025.1"/>
</dbReference>
<name>A0ABU5ZMS4_9BACL</name>
<gene>
    <name evidence="1" type="ORF">VF724_15065</name>
</gene>
<sequence>MKRREQLPLSRIAPWFDDRLDFLMEINDALRNINFGRMDHLPYYETIEGYRLFMTAELAPQGPGKPPSVGHWQLVIQRENQG</sequence>
<evidence type="ECO:0000313" key="1">
    <source>
        <dbReference type="EMBL" id="MEB3102976.1"/>
    </source>
</evidence>
<reference evidence="1" key="1">
    <citation type="submission" date="2023-12" db="EMBL/GenBank/DDBJ databases">
        <title>Fervidustalea candida gen. nov., sp. nov., a novel member of the family Paenibacillaceae isolated from a geothermal area.</title>
        <authorList>
            <person name="Li W.-J."/>
            <person name="Jiao J.-Y."/>
            <person name="Chen Y."/>
        </authorList>
    </citation>
    <scope>NUCLEOTIDE SEQUENCE</scope>
    <source>
        <strain evidence="1">SYSU GA230002</strain>
    </source>
</reference>
<evidence type="ECO:0000313" key="2">
    <source>
        <dbReference type="Proteomes" id="UP001310386"/>
    </source>
</evidence>
<keyword evidence="2" id="KW-1185">Reference proteome</keyword>
<organism evidence="1 2">
    <name type="scientific">Ferviditalea candida</name>
    <dbReference type="NCBI Taxonomy" id="3108399"/>
    <lineage>
        <taxon>Bacteria</taxon>
        <taxon>Bacillati</taxon>
        <taxon>Bacillota</taxon>
        <taxon>Bacilli</taxon>
        <taxon>Bacillales</taxon>
        <taxon>Paenibacillaceae</taxon>
        <taxon>Ferviditalea</taxon>
    </lineage>
</organism>